<gene>
    <name evidence="2" type="primary">MRPL55</name>
</gene>
<reference evidence="2" key="1">
    <citation type="submission" date="2025-08" db="UniProtKB">
        <authorList>
            <consortium name="RefSeq"/>
        </authorList>
    </citation>
    <scope>IDENTIFICATION</scope>
    <source>
        <tissue evidence="2">Muscle</tissue>
    </source>
</reference>
<dbReference type="Pfam" id="PF09776">
    <property type="entry name" value="Mitoc_L55"/>
    <property type="match status" value="1"/>
</dbReference>
<dbReference type="RefSeq" id="XP_027599128.2">
    <property type="nucleotide sequence ID" value="XM_027743327.2"/>
</dbReference>
<dbReference type="GO" id="GO:0003735">
    <property type="term" value="F:structural constituent of ribosome"/>
    <property type="evidence" value="ECO:0007669"/>
    <property type="project" value="InterPro"/>
</dbReference>
<sequence length="154" mass="17230">MGTPVSPQELSPCPQGVPGLCPLLRVLREGPESPACAGMAASRALSVLYPRAVSRLPLAASTRSNSNRASVSHLHRQHYGRLYPVLLVGTDGSTTRLRYQEPKRILMLPLDSTTLPEAERRARLRRHFPSKPKPKTEETFEGIDLETYKQFWKK</sequence>
<name>A0A6J2IIB9_9PASS</name>
<evidence type="ECO:0000313" key="1">
    <source>
        <dbReference type="Proteomes" id="UP000504627"/>
    </source>
</evidence>
<evidence type="ECO:0000313" key="2">
    <source>
        <dbReference type="RefSeq" id="XP_027599128.2"/>
    </source>
</evidence>
<dbReference type="InterPro" id="IPR044884">
    <property type="entry name" value="Ribosomal_mL55_sf"/>
</dbReference>
<dbReference type="Gene3D" id="6.20.130.20">
    <property type="entry name" value="Mitochondrial ribosomal protein L55"/>
    <property type="match status" value="1"/>
</dbReference>
<dbReference type="GO" id="GO:0006412">
    <property type="term" value="P:translation"/>
    <property type="evidence" value="ECO:0007669"/>
    <property type="project" value="TreeGrafter"/>
</dbReference>
<dbReference type="GO" id="GO:0005762">
    <property type="term" value="C:mitochondrial large ribosomal subunit"/>
    <property type="evidence" value="ECO:0007669"/>
    <property type="project" value="InterPro"/>
</dbReference>
<dbReference type="InParanoid" id="A0A6J2IIB9"/>
<keyword evidence="2" id="KW-0689">Ribosomal protein</keyword>
<accession>A0A6J2IIB9</accession>
<keyword evidence="2" id="KW-0687">Ribonucleoprotein</keyword>
<dbReference type="GeneID" id="113999713"/>
<dbReference type="AlphaFoldDB" id="A0A6J2IIB9"/>
<protein>
    <submittedName>
        <fullName evidence="2">39S ribosomal protein L55, mitochondrial</fullName>
    </submittedName>
</protein>
<dbReference type="CTD" id="128308"/>
<dbReference type="Proteomes" id="UP000504627">
    <property type="component" value="Unplaced"/>
</dbReference>
<keyword evidence="1" id="KW-1185">Reference proteome</keyword>
<organism evidence="1 2">
    <name type="scientific">Pipra filicauda</name>
    <name type="common">Wire-tailed manakin</name>
    <dbReference type="NCBI Taxonomy" id="649802"/>
    <lineage>
        <taxon>Eukaryota</taxon>
        <taxon>Metazoa</taxon>
        <taxon>Chordata</taxon>
        <taxon>Craniata</taxon>
        <taxon>Vertebrata</taxon>
        <taxon>Euteleostomi</taxon>
        <taxon>Archelosauria</taxon>
        <taxon>Archosauria</taxon>
        <taxon>Dinosauria</taxon>
        <taxon>Saurischia</taxon>
        <taxon>Theropoda</taxon>
        <taxon>Coelurosauria</taxon>
        <taxon>Aves</taxon>
        <taxon>Neognathae</taxon>
        <taxon>Neoaves</taxon>
        <taxon>Telluraves</taxon>
        <taxon>Australaves</taxon>
        <taxon>Passeriformes</taxon>
        <taxon>Pipridae</taxon>
        <taxon>Pipra</taxon>
    </lineage>
</organism>
<proteinExistence type="predicted"/>
<dbReference type="PANTHER" id="PTHR34095:SF1">
    <property type="entry name" value="LARGE RIBOSOMAL SUBUNIT PROTEIN ML55"/>
    <property type="match status" value="1"/>
</dbReference>
<dbReference type="InterPro" id="IPR018615">
    <property type="entry name" value="Ribosomal_mL55"/>
</dbReference>
<dbReference type="PANTHER" id="PTHR34095">
    <property type="entry name" value="39S RIBOSOMAL PROTEIN L55, MITOCHONDRIAL"/>
    <property type="match status" value="1"/>
</dbReference>